<dbReference type="Pfam" id="PF02582">
    <property type="entry name" value="DUF155"/>
    <property type="match status" value="1"/>
</dbReference>
<evidence type="ECO:0000313" key="3">
    <source>
        <dbReference type="Proteomes" id="UP000192223"/>
    </source>
</evidence>
<sequence length="389" mass="45666">MSFLPSAFNTLTRSVRFLGSCKQIMLNKQIVCFKVFQNRYFSVNITKNTAQENISSLQIKKRVVRQKRPLEAQDTKTPGQFIVTALATAEEYKLEELTQGLTEQNLYEPRFIDKNVNAIYAVAKYQVDKEPREIFFFREGSVVLWNVTDLEVSNVLNFLKNYEQDSYPDKLIAKETEYMNYQHQKDNKPTVFDSNSGDFLLSTEDNILEKYTFSNVMAQSVKLGIWESMLERYIDSIVYVTEDLKRGAKLKMTRSQVLRKHGELFALRHVINLSSDLLDTPDFYWDREELEKLYLQLYSYFSINRRTKVMNEKINHCVELVELLSTHLSDKHHIRLEWMIIILIMVEVVFEVIHYVDRLGNIILYAQKQLTNFTSAKVHPPTKNTKTTL</sequence>
<accession>A0A1W4XPF8</accession>
<dbReference type="GO" id="GO:0005739">
    <property type="term" value="C:mitochondrion"/>
    <property type="evidence" value="ECO:0007669"/>
    <property type="project" value="UniProtKB-ARBA"/>
</dbReference>
<dbReference type="KEGG" id="apln:108743331"/>
<dbReference type="PANTHER" id="PTHR16255">
    <property type="entry name" value="REQUIRED FOR MEIOTIC NUCLEAR DIVISION PROTEIN 1 HOMOLOG"/>
    <property type="match status" value="1"/>
</dbReference>
<dbReference type="GeneID" id="108743331"/>
<dbReference type="GO" id="GO:0070131">
    <property type="term" value="P:positive regulation of mitochondrial translation"/>
    <property type="evidence" value="ECO:0007669"/>
    <property type="project" value="TreeGrafter"/>
</dbReference>
<feature type="domain" description="DUF155" evidence="2">
    <location>
        <begin position="134"/>
        <end position="311"/>
    </location>
</feature>
<evidence type="ECO:0000259" key="2">
    <source>
        <dbReference type="Pfam" id="PF02582"/>
    </source>
</evidence>
<dbReference type="FunCoup" id="A0A1W4XPF8">
    <property type="interactions" value="72"/>
</dbReference>
<dbReference type="InParanoid" id="A0A1W4XPF8"/>
<evidence type="ECO:0000313" key="4">
    <source>
        <dbReference type="RefSeq" id="XP_018334368.1"/>
    </source>
</evidence>
<dbReference type="PANTHER" id="PTHR16255:SF1">
    <property type="entry name" value="REQUIRED FOR MEIOTIC NUCLEAR DIVISION PROTEIN 1 HOMOLOG"/>
    <property type="match status" value="1"/>
</dbReference>
<organism evidence="3 4">
    <name type="scientific">Agrilus planipennis</name>
    <name type="common">Emerald ash borer</name>
    <name type="synonym">Agrilus marcopoli</name>
    <dbReference type="NCBI Taxonomy" id="224129"/>
    <lineage>
        <taxon>Eukaryota</taxon>
        <taxon>Metazoa</taxon>
        <taxon>Ecdysozoa</taxon>
        <taxon>Arthropoda</taxon>
        <taxon>Hexapoda</taxon>
        <taxon>Insecta</taxon>
        <taxon>Pterygota</taxon>
        <taxon>Neoptera</taxon>
        <taxon>Endopterygota</taxon>
        <taxon>Coleoptera</taxon>
        <taxon>Polyphaga</taxon>
        <taxon>Elateriformia</taxon>
        <taxon>Buprestoidea</taxon>
        <taxon>Buprestidae</taxon>
        <taxon>Agrilinae</taxon>
        <taxon>Agrilus</taxon>
    </lineage>
</organism>
<dbReference type="Proteomes" id="UP000192223">
    <property type="component" value="Unplaced"/>
</dbReference>
<dbReference type="STRING" id="224129.A0A1W4XPF8"/>
<dbReference type="AlphaFoldDB" id="A0A1W4XPF8"/>
<keyword evidence="3" id="KW-1185">Reference proteome</keyword>
<dbReference type="RefSeq" id="XP_018334368.1">
    <property type="nucleotide sequence ID" value="XM_018478866.2"/>
</dbReference>
<proteinExistence type="inferred from homology"/>
<reference evidence="4" key="1">
    <citation type="submission" date="2025-08" db="UniProtKB">
        <authorList>
            <consortium name="RefSeq"/>
        </authorList>
    </citation>
    <scope>IDENTIFICATION</scope>
    <source>
        <tissue evidence="4">Entire body</tissue>
    </source>
</reference>
<protein>
    <submittedName>
        <fullName evidence="4">Required for meiotic nuclear division protein 1 homolog</fullName>
    </submittedName>
</protein>
<comment type="similarity">
    <text evidence="1">Belongs to the RMD1/sif2 family.</text>
</comment>
<dbReference type="InterPro" id="IPR003734">
    <property type="entry name" value="DUF155"/>
</dbReference>
<gene>
    <name evidence="4" type="primary">LOC108743331</name>
</gene>
<name>A0A1W4XPF8_AGRPL</name>
<dbReference type="InterPro" id="IPR051624">
    <property type="entry name" value="RMD1/Sad1-interacting"/>
</dbReference>
<dbReference type="OrthoDB" id="242766at2759"/>
<evidence type="ECO:0000256" key="1">
    <source>
        <dbReference type="ARBA" id="ARBA00008306"/>
    </source>
</evidence>